<dbReference type="Proteomes" id="UP000482487">
    <property type="component" value="Unassembled WGS sequence"/>
</dbReference>
<dbReference type="InterPro" id="IPR015856">
    <property type="entry name" value="ABC_transpr_CbiO/EcfA_su"/>
</dbReference>
<accession>A0A7C9IRF8</accession>
<proteinExistence type="inferred from homology"/>
<dbReference type="PROSITE" id="PS50893">
    <property type="entry name" value="ABC_TRANSPORTER_2"/>
    <property type="match status" value="1"/>
</dbReference>
<dbReference type="InterPro" id="IPR050095">
    <property type="entry name" value="ECF_ABC_transporter_ATP-bd"/>
</dbReference>
<dbReference type="RefSeq" id="WP_160958596.1">
    <property type="nucleotide sequence ID" value="NZ_WVUD01000003.1"/>
</dbReference>
<dbReference type="GO" id="GO:0043190">
    <property type="term" value="C:ATP-binding cassette (ABC) transporter complex"/>
    <property type="evidence" value="ECO:0007669"/>
    <property type="project" value="TreeGrafter"/>
</dbReference>
<dbReference type="CDD" id="cd03225">
    <property type="entry name" value="ABC_cobalt_CbiO_domain1"/>
    <property type="match status" value="1"/>
</dbReference>
<keyword evidence="4 6" id="KW-0067">ATP-binding</keyword>
<evidence type="ECO:0000313" key="7">
    <source>
        <dbReference type="Proteomes" id="UP000482487"/>
    </source>
</evidence>
<comment type="caution">
    <text evidence="6">The sequence shown here is derived from an EMBL/GenBank/DDBJ whole genome shotgun (WGS) entry which is preliminary data.</text>
</comment>
<name>A0A7C9IRF8_9BACT</name>
<protein>
    <submittedName>
        <fullName evidence="6">ATP-binding cassette domain-containing protein</fullName>
    </submittedName>
</protein>
<dbReference type="InterPro" id="IPR003593">
    <property type="entry name" value="AAA+_ATPase"/>
</dbReference>
<evidence type="ECO:0000256" key="4">
    <source>
        <dbReference type="ARBA" id="ARBA00022840"/>
    </source>
</evidence>
<dbReference type="GO" id="GO:0016887">
    <property type="term" value="F:ATP hydrolysis activity"/>
    <property type="evidence" value="ECO:0007669"/>
    <property type="project" value="InterPro"/>
</dbReference>
<dbReference type="EMBL" id="WVUD01000003">
    <property type="protein sequence ID" value="MYL82127.1"/>
    <property type="molecule type" value="Genomic_DNA"/>
</dbReference>
<gene>
    <name evidence="6" type="ORF">GTA51_03110</name>
</gene>
<dbReference type="PROSITE" id="PS00211">
    <property type="entry name" value="ABC_TRANSPORTER_1"/>
    <property type="match status" value="1"/>
</dbReference>
<feature type="domain" description="ABC transporter" evidence="5">
    <location>
        <begin position="6"/>
        <end position="238"/>
    </location>
</feature>
<dbReference type="PANTHER" id="PTHR43553">
    <property type="entry name" value="HEAVY METAL TRANSPORTER"/>
    <property type="match status" value="1"/>
</dbReference>
<reference evidence="6 7" key="1">
    <citation type="submission" date="2020-01" db="EMBL/GenBank/DDBJ databases">
        <title>Genome sequence of Desulfovibrio aerotolerans DSM 16695(T).</title>
        <authorList>
            <person name="Karnachuk O."/>
            <person name="Avakyan M."/>
            <person name="Mardanov A."/>
            <person name="Kadnikov V."/>
            <person name="Ravin N."/>
        </authorList>
    </citation>
    <scope>NUCLEOTIDE SEQUENCE [LARGE SCALE GENOMIC DNA]</scope>
    <source>
        <strain evidence="6 7">DSM 16695</strain>
    </source>
</reference>
<dbReference type="SUPFAM" id="SSF52540">
    <property type="entry name" value="P-loop containing nucleoside triphosphate hydrolases"/>
    <property type="match status" value="1"/>
</dbReference>
<sequence length="241" mass="26546">MSEPLLELVQVGFMYPGKTVPVLSGLNFRLEASERIGLYGPNGSGKTTLLHVIMGLLPPQAGAVRHKGRVMTTERDFREVRRSIGMLLQNADDQIIYPTVLDDVAFGPLNRGLSRGAARELAEQTLAMLGLAGFGDRLAHRLSGGEKKLVSLAGVLAMEPEALLLDEPTGGLDPDTRNRLVDILAHLAKPMIVISHDWDFLAQVTDTYYSIQSGQLIRNPDFILHRHVHGHPMGDHEHHHH</sequence>
<dbReference type="Gene3D" id="3.40.50.300">
    <property type="entry name" value="P-loop containing nucleotide triphosphate hydrolases"/>
    <property type="match status" value="1"/>
</dbReference>
<keyword evidence="3" id="KW-0547">Nucleotide-binding</keyword>
<dbReference type="PANTHER" id="PTHR43553:SF24">
    <property type="entry name" value="ENERGY-COUPLING FACTOR TRANSPORTER ATP-BINDING PROTEIN ECFA1"/>
    <property type="match status" value="1"/>
</dbReference>
<organism evidence="6 7">
    <name type="scientific">Solidesulfovibrio aerotolerans</name>
    <dbReference type="NCBI Taxonomy" id="295255"/>
    <lineage>
        <taxon>Bacteria</taxon>
        <taxon>Pseudomonadati</taxon>
        <taxon>Thermodesulfobacteriota</taxon>
        <taxon>Desulfovibrionia</taxon>
        <taxon>Desulfovibrionales</taxon>
        <taxon>Desulfovibrionaceae</taxon>
        <taxon>Solidesulfovibrio</taxon>
    </lineage>
</organism>
<dbReference type="AlphaFoldDB" id="A0A7C9IRF8"/>
<evidence type="ECO:0000259" key="5">
    <source>
        <dbReference type="PROSITE" id="PS50893"/>
    </source>
</evidence>
<evidence type="ECO:0000256" key="1">
    <source>
        <dbReference type="ARBA" id="ARBA00005417"/>
    </source>
</evidence>
<dbReference type="InterPro" id="IPR003439">
    <property type="entry name" value="ABC_transporter-like_ATP-bd"/>
</dbReference>
<dbReference type="GO" id="GO:0005524">
    <property type="term" value="F:ATP binding"/>
    <property type="evidence" value="ECO:0007669"/>
    <property type="project" value="UniProtKB-KW"/>
</dbReference>
<evidence type="ECO:0000256" key="2">
    <source>
        <dbReference type="ARBA" id="ARBA00022448"/>
    </source>
</evidence>
<dbReference type="InterPro" id="IPR027417">
    <property type="entry name" value="P-loop_NTPase"/>
</dbReference>
<evidence type="ECO:0000313" key="6">
    <source>
        <dbReference type="EMBL" id="MYL82127.1"/>
    </source>
</evidence>
<evidence type="ECO:0000256" key="3">
    <source>
        <dbReference type="ARBA" id="ARBA00022741"/>
    </source>
</evidence>
<keyword evidence="7" id="KW-1185">Reference proteome</keyword>
<dbReference type="SMART" id="SM00382">
    <property type="entry name" value="AAA"/>
    <property type="match status" value="1"/>
</dbReference>
<keyword evidence="2" id="KW-0813">Transport</keyword>
<comment type="similarity">
    <text evidence="1">Belongs to the ABC transporter superfamily.</text>
</comment>
<dbReference type="Pfam" id="PF00005">
    <property type="entry name" value="ABC_tran"/>
    <property type="match status" value="1"/>
</dbReference>
<dbReference type="OrthoDB" id="9809450at2"/>
<dbReference type="GO" id="GO:0042626">
    <property type="term" value="F:ATPase-coupled transmembrane transporter activity"/>
    <property type="evidence" value="ECO:0007669"/>
    <property type="project" value="TreeGrafter"/>
</dbReference>
<dbReference type="InterPro" id="IPR017871">
    <property type="entry name" value="ABC_transporter-like_CS"/>
</dbReference>